<protein>
    <submittedName>
        <fullName evidence="2">FAD-dependent oxidoreductase</fullName>
    </submittedName>
</protein>
<evidence type="ECO:0000259" key="1">
    <source>
        <dbReference type="Pfam" id="PF01494"/>
    </source>
</evidence>
<accession>A0A6N7YZC6</accession>
<feature type="domain" description="FAD-binding" evidence="1">
    <location>
        <begin position="12"/>
        <end position="324"/>
    </location>
</feature>
<dbReference type="EMBL" id="WMBA01000001">
    <property type="protein sequence ID" value="MTD52424.1"/>
    <property type="molecule type" value="Genomic_DNA"/>
</dbReference>
<dbReference type="Pfam" id="PF01494">
    <property type="entry name" value="FAD_binding_3"/>
    <property type="match status" value="1"/>
</dbReference>
<gene>
    <name evidence="2" type="ORF">GKO32_00255</name>
</gene>
<dbReference type="RefSeq" id="WP_154754688.1">
    <property type="nucleotide sequence ID" value="NZ_WMBA01000001.1"/>
</dbReference>
<dbReference type="OrthoDB" id="3356051at2"/>
<keyword evidence="3" id="KW-1185">Reference proteome</keyword>
<dbReference type="Proteomes" id="UP000440096">
    <property type="component" value="Unassembled WGS sequence"/>
</dbReference>
<dbReference type="PANTHER" id="PTHR46865:SF2">
    <property type="entry name" value="MONOOXYGENASE"/>
    <property type="match status" value="1"/>
</dbReference>
<dbReference type="PANTHER" id="PTHR46865">
    <property type="entry name" value="OXIDOREDUCTASE-RELATED"/>
    <property type="match status" value="1"/>
</dbReference>
<name>A0A6N7YZC6_9PSEU</name>
<organism evidence="2 3">
    <name type="scientific">Amycolatopsis pithecellobii</name>
    <dbReference type="NCBI Taxonomy" id="664692"/>
    <lineage>
        <taxon>Bacteria</taxon>
        <taxon>Bacillati</taxon>
        <taxon>Actinomycetota</taxon>
        <taxon>Actinomycetes</taxon>
        <taxon>Pseudonocardiales</taxon>
        <taxon>Pseudonocardiaceae</taxon>
        <taxon>Amycolatopsis</taxon>
    </lineage>
</organism>
<evidence type="ECO:0000313" key="2">
    <source>
        <dbReference type="EMBL" id="MTD52424.1"/>
    </source>
</evidence>
<dbReference type="SUPFAM" id="SSF51905">
    <property type="entry name" value="FAD/NAD(P)-binding domain"/>
    <property type="match status" value="1"/>
</dbReference>
<dbReference type="InterPro" id="IPR036188">
    <property type="entry name" value="FAD/NAD-bd_sf"/>
</dbReference>
<sequence>MQDSVSTKARTILISGAGPAGQALAYWLQRHGFAPTVVESADHPRRGGYAIDLRGAAVTVAERMEIIEELREARIHMKEVTNIDHRGDVIWKTDGNFGAGSGDVEIARDDLSTIMMKAIPEGVEYLFGNSITAIRDGDTGVDVTFLHGPERRFDLLIGCDGLHSNVRSLAFGAEEQFTKWLGFYTAIFTIPNMLDLDGQMLMCSTPGALSSMLQYGQGKETRANFIFSSARQHYDPADRNTQMDLIERAMGHETSWHIPDLLNAMRETDDFYFDEVTQIHMSEWGKGRVALCGDAAYAPTLISGQGTSLAVVGAYILAGELLAADGDHHVAFARYQQRMRPWVKQNQQLALDPVEWEMPNTWEELEQRNEFLRNRAESDGEDYGTKTQKAAGGITLEHYGSA</sequence>
<dbReference type="AlphaFoldDB" id="A0A6N7YZC6"/>
<proteinExistence type="predicted"/>
<dbReference type="Gene3D" id="3.30.9.10">
    <property type="entry name" value="D-Amino Acid Oxidase, subunit A, domain 2"/>
    <property type="match status" value="1"/>
</dbReference>
<dbReference type="InterPro" id="IPR002938">
    <property type="entry name" value="FAD-bd"/>
</dbReference>
<dbReference type="InterPro" id="IPR051704">
    <property type="entry name" value="FAD_aromatic-hydroxylase"/>
</dbReference>
<reference evidence="2 3" key="1">
    <citation type="submission" date="2019-11" db="EMBL/GenBank/DDBJ databases">
        <title>Draft genome of Amycolatopsis RM579.</title>
        <authorList>
            <person name="Duangmal K."/>
            <person name="Mingma R."/>
        </authorList>
    </citation>
    <scope>NUCLEOTIDE SEQUENCE [LARGE SCALE GENOMIC DNA]</scope>
    <source>
        <strain evidence="2 3">RM579</strain>
    </source>
</reference>
<comment type="caution">
    <text evidence="2">The sequence shown here is derived from an EMBL/GenBank/DDBJ whole genome shotgun (WGS) entry which is preliminary data.</text>
</comment>
<dbReference type="PRINTS" id="PR00420">
    <property type="entry name" value="RNGMNOXGNASE"/>
</dbReference>
<dbReference type="Gene3D" id="3.50.50.60">
    <property type="entry name" value="FAD/NAD(P)-binding domain"/>
    <property type="match status" value="1"/>
</dbReference>
<dbReference type="GO" id="GO:0071949">
    <property type="term" value="F:FAD binding"/>
    <property type="evidence" value="ECO:0007669"/>
    <property type="project" value="InterPro"/>
</dbReference>
<evidence type="ECO:0000313" key="3">
    <source>
        <dbReference type="Proteomes" id="UP000440096"/>
    </source>
</evidence>